<protein>
    <submittedName>
        <fullName evidence="2">ARAD1C21604p</fullName>
    </submittedName>
</protein>
<sequence length="139" mass="14608">MATYKERAEGGIGLAQPTDHHDLLVTTAFDFPGYEIVKVYGVVYGLTVRSRNIGASIGAGLKSLVGGELKPMTKNVVSSRDQALDRMVAGARELGANAVYAFRFDGGAIGEGWTEICCYGTAATIVPKGTSKPSAPPQQ</sequence>
<dbReference type="InterPro" id="IPR002765">
    <property type="entry name" value="UPF0145_YbjQ-like"/>
</dbReference>
<evidence type="ECO:0000256" key="1">
    <source>
        <dbReference type="ARBA" id="ARBA00010751"/>
    </source>
</evidence>
<dbReference type="HAMAP" id="MF_00338">
    <property type="entry name" value="UPF0145"/>
    <property type="match status" value="1"/>
</dbReference>
<comment type="similarity">
    <text evidence="1">Belongs to the UPF0145 family.</text>
</comment>
<organism evidence="2">
    <name type="scientific">Blastobotrys adeninivorans</name>
    <name type="common">Yeast</name>
    <name type="synonym">Arxula adeninivorans</name>
    <dbReference type="NCBI Taxonomy" id="409370"/>
    <lineage>
        <taxon>Eukaryota</taxon>
        <taxon>Fungi</taxon>
        <taxon>Dikarya</taxon>
        <taxon>Ascomycota</taxon>
        <taxon>Saccharomycotina</taxon>
        <taxon>Dipodascomycetes</taxon>
        <taxon>Dipodascales</taxon>
        <taxon>Trichomonascaceae</taxon>
        <taxon>Blastobotrys</taxon>
    </lineage>
</organism>
<dbReference type="PhylomeDB" id="A0A060T7G1"/>
<evidence type="ECO:0000313" key="2">
    <source>
        <dbReference type="EMBL" id="CDP34837.1"/>
    </source>
</evidence>
<dbReference type="Gene3D" id="3.30.110.70">
    <property type="entry name" value="Hypothetical protein apc22750. Chain B"/>
    <property type="match status" value="1"/>
</dbReference>
<dbReference type="InterPro" id="IPR035439">
    <property type="entry name" value="UPF0145_dom_sf"/>
</dbReference>
<dbReference type="PANTHER" id="PTHR34068:SF2">
    <property type="entry name" value="UPF0145 PROTEIN SCO3412"/>
    <property type="match status" value="1"/>
</dbReference>
<dbReference type="PANTHER" id="PTHR34068">
    <property type="entry name" value="UPF0145 PROTEIN YBJQ"/>
    <property type="match status" value="1"/>
</dbReference>
<accession>A0A060T7G1</accession>
<gene>
    <name evidence="2" type="ORF">GNLVRS02_ARAD1C21604g</name>
</gene>
<dbReference type="AlphaFoldDB" id="A0A060T7G1"/>
<dbReference type="Pfam" id="PF01906">
    <property type="entry name" value="YbjQ_1"/>
    <property type="match status" value="1"/>
</dbReference>
<dbReference type="EMBL" id="HG937693">
    <property type="protein sequence ID" value="CDP34837.1"/>
    <property type="molecule type" value="Genomic_DNA"/>
</dbReference>
<proteinExistence type="inferred from homology"/>
<reference evidence="2" key="1">
    <citation type="submission" date="2014-02" db="EMBL/GenBank/DDBJ databases">
        <authorList>
            <person name="Genoscope - CEA"/>
        </authorList>
    </citation>
    <scope>NUCLEOTIDE SEQUENCE</scope>
    <source>
        <strain evidence="2">LS3</strain>
    </source>
</reference>
<name>A0A060T7G1_BLAAD</name>
<reference evidence="2" key="2">
    <citation type="submission" date="2014-06" db="EMBL/GenBank/DDBJ databases">
        <title>The complete genome of Blastobotrys (Arxula) adeninivorans LS3 - a yeast of biotechnological interest.</title>
        <authorList>
            <person name="Kunze G."/>
            <person name="Gaillardin C."/>
            <person name="Czernicka M."/>
            <person name="Durrens P."/>
            <person name="Martin T."/>
            <person name="Boer E."/>
            <person name="Gabaldon T."/>
            <person name="Cruz J."/>
            <person name="Talla E."/>
            <person name="Marck C."/>
            <person name="Goffeau A."/>
            <person name="Barbe V."/>
            <person name="Baret P."/>
            <person name="Baronian K."/>
            <person name="Beier S."/>
            <person name="Bleykasten C."/>
            <person name="Bode R."/>
            <person name="Casaregola S."/>
            <person name="Despons L."/>
            <person name="Fairhead C."/>
            <person name="Giersberg M."/>
            <person name="Gierski P."/>
            <person name="Hahnel U."/>
            <person name="Hartmann A."/>
            <person name="Jankowska D."/>
            <person name="Jubin C."/>
            <person name="Jung P."/>
            <person name="Lafontaine I."/>
            <person name="Leh-Louis V."/>
            <person name="Lemaire M."/>
            <person name="Marcet-Houben M."/>
            <person name="Mascher M."/>
            <person name="Morel G."/>
            <person name="Richard G.-F."/>
            <person name="Riechen J."/>
            <person name="Sacerdot C."/>
            <person name="Sarkar A."/>
            <person name="Savel G."/>
            <person name="Schacherer J."/>
            <person name="Sherman D."/>
            <person name="Straub M.-L."/>
            <person name="Stein N."/>
            <person name="Thierry A."/>
            <person name="Trautwein-Schult A."/>
            <person name="Westhof E."/>
            <person name="Worch S."/>
            <person name="Dujon B."/>
            <person name="Souciet J.-L."/>
            <person name="Wincker P."/>
            <person name="Scholz U."/>
            <person name="Neuveglise N."/>
        </authorList>
    </citation>
    <scope>NUCLEOTIDE SEQUENCE</scope>
    <source>
        <strain evidence="2">LS3</strain>
    </source>
</reference>
<dbReference type="SUPFAM" id="SSF117782">
    <property type="entry name" value="YbjQ-like"/>
    <property type="match status" value="1"/>
</dbReference>